<comment type="similarity">
    <text evidence="2">Belongs to the peptidase A24 family.</text>
</comment>
<feature type="transmembrane region" description="Helical" evidence="7">
    <location>
        <begin position="149"/>
        <end position="170"/>
    </location>
</feature>
<evidence type="ECO:0000256" key="6">
    <source>
        <dbReference type="ARBA" id="ARBA00023136"/>
    </source>
</evidence>
<feature type="transmembrane region" description="Helical" evidence="7">
    <location>
        <begin position="222"/>
        <end position="244"/>
    </location>
</feature>
<feature type="transmembrane region" description="Helical" evidence="7">
    <location>
        <begin position="190"/>
        <end position="210"/>
    </location>
</feature>
<dbReference type="RefSeq" id="WP_199870486.1">
    <property type="nucleotide sequence ID" value="NZ_JAAGPU010000027.1"/>
</dbReference>
<feature type="transmembrane region" description="Helical" evidence="7">
    <location>
        <begin position="70"/>
        <end position="90"/>
    </location>
</feature>
<feature type="domain" description="Prepilin peptidase A24 N-terminal" evidence="9">
    <location>
        <begin position="7"/>
        <end position="90"/>
    </location>
</feature>
<protein>
    <submittedName>
        <fullName evidence="10">Prepilin peptidase</fullName>
    </submittedName>
</protein>
<keyword evidence="6 7" id="KW-0472">Membrane</keyword>
<feature type="transmembrane region" description="Helical" evidence="7">
    <location>
        <begin position="119"/>
        <end position="137"/>
    </location>
</feature>
<dbReference type="Gene3D" id="1.20.120.1220">
    <property type="match status" value="1"/>
</dbReference>
<name>A0A6M0H5C9_9CLOT</name>
<dbReference type="InterPro" id="IPR050882">
    <property type="entry name" value="Prepilin_peptidase/N-MTase"/>
</dbReference>
<dbReference type="InterPro" id="IPR000045">
    <property type="entry name" value="Prepilin_IV_endopep_pep"/>
</dbReference>
<evidence type="ECO:0000256" key="4">
    <source>
        <dbReference type="ARBA" id="ARBA00022692"/>
    </source>
</evidence>
<dbReference type="GO" id="GO:0006465">
    <property type="term" value="P:signal peptide processing"/>
    <property type="evidence" value="ECO:0007669"/>
    <property type="project" value="TreeGrafter"/>
</dbReference>
<feature type="domain" description="Prepilin type IV endopeptidase peptidase" evidence="8">
    <location>
        <begin position="100"/>
        <end position="205"/>
    </location>
</feature>
<gene>
    <name evidence="10" type="ORF">G3M99_13465</name>
</gene>
<evidence type="ECO:0000256" key="1">
    <source>
        <dbReference type="ARBA" id="ARBA00004651"/>
    </source>
</evidence>
<proteinExistence type="inferred from homology"/>
<feature type="transmembrane region" description="Helical" evidence="7">
    <location>
        <begin position="96"/>
        <end position="112"/>
    </location>
</feature>
<dbReference type="PANTHER" id="PTHR30487:SF0">
    <property type="entry name" value="PREPILIN LEADER PEPTIDASE_N-METHYLTRANSFERASE-RELATED"/>
    <property type="match status" value="1"/>
</dbReference>
<evidence type="ECO:0000256" key="3">
    <source>
        <dbReference type="ARBA" id="ARBA00022475"/>
    </source>
</evidence>
<evidence type="ECO:0000259" key="8">
    <source>
        <dbReference type="Pfam" id="PF01478"/>
    </source>
</evidence>
<dbReference type="AlphaFoldDB" id="A0A6M0H5C9"/>
<comment type="caution">
    <text evidence="10">The sequence shown here is derived from an EMBL/GenBank/DDBJ whole genome shotgun (WGS) entry which is preliminary data.</text>
</comment>
<dbReference type="Pfam" id="PF06750">
    <property type="entry name" value="A24_N_bact"/>
    <property type="match status" value="1"/>
</dbReference>
<evidence type="ECO:0000313" key="11">
    <source>
        <dbReference type="Proteomes" id="UP000481872"/>
    </source>
</evidence>
<keyword evidence="11" id="KW-1185">Reference proteome</keyword>
<dbReference type="EMBL" id="JAAGPU010000027">
    <property type="protein sequence ID" value="NEU05839.1"/>
    <property type="molecule type" value="Genomic_DNA"/>
</dbReference>
<evidence type="ECO:0000256" key="5">
    <source>
        <dbReference type="ARBA" id="ARBA00022989"/>
    </source>
</evidence>
<keyword evidence="4 7" id="KW-0812">Transmembrane</keyword>
<evidence type="ECO:0000256" key="7">
    <source>
        <dbReference type="SAM" id="Phobius"/>
    </source>
</evidence>
<evidence type="ECO:0000256" key="2">
    <source>
        <dbReference type="ARBA" id="ARBA00005801"/>
    </source>
</evidence>
<dbReference type="PANTHER" id="PTHR30487">
    <property type="entry name" value="TYPE 4 PREPILIN-LIKE PROTEINS LEADER PEPTIDE-PROCESSING ENZYME"/>
    <property type="match status" value="1"/>
</dbReference>
<keyword evidence="3" id="KW-1003">Cell membrane</keyword>
<reference evidence="10 11" key="1">
    <citation type="submission" date="2020-02" db="EMBL/GenBank/DDBJ databases">
        <title>Genome assembly of a novel Clostridium senegalense strain.</title>
        <authorList>
            <person name="Gupta T.B."/>
            <person name="Jauregui R."/>
            <person name="Maclean P."/>
            <person name="Nawarathana A."/>
            <person name="Brightwell G."/>
        </authorList>
    </citation>
    <scope>NUCLEOTIDE SEQUENCE [LARGE SCALE GENOMIC DNA]</scope>
    <source>
        <strain evidence="10 11">AGRFS4</strain>
    </source>
</reference>
<dbReference type="GO" id="GO:0005886">
    <property type="term" value="C:plasma membrane"/>
    <property type="evidence" value="ECO:0007669"/>
    <property type="project" value="UniProtKB-SubCell"/>
</dbReference>
<dbReference type="InterPro" id="IPR010627">
    <property type="entry name" value="Prepilin_pept_A24_N"/>
</dbReference>
<dbReference type="Pfam" id="PF01478">
    <property type="entry name" value="Peptidase_A24"/>
    <property type="match status" value="1"/>
</dbReference>
<accession>A0A6M0H5C9</accession>
<sequence length="248" mass="28185">MSLLVFILGIVIGSFLNVCIYRIPRGESVAYPPSHCYNCNKNLKWYDLFPIVSYIFLKGKCRYCKVKISIQYPIIELFTGIIYLLIYIHYGLTLNMFKYIILASFFIVIGIIDLKTTDIYDITILNPAVIGIIFLIYEYYIGLSISGNIIGILLMLFIIGGLILITKGMAIGDLEMYLLVPLYMGLKNSILVLLLSIIIGGIFGIVLILIKKKTRKDYIPFGPYITIATLIAMLYGENIINWYLNLII</sequence>
<feature type="transmembrane region" description="Helical" evidence="7">
    <location>
        <begin position="6"/>
        <end position="23"/>
    </location>
</feature>
<organism evidence="10 11">
    <name type="scientific">Clostridium senegalense</name>
    <dbReference type="NCBI Taxonomy" id="1465809"/>
    <lineage>
        <taxon>Bacteria</taxon>
        <taxon>Bacillati</taxon>
        <taxon>Bacillota</taxon>
        <taxon>Clostridia</taxon>
        <taxon>Eubacteriales</taxon>
        <taxon>Clostridiaceae</taxon>
        <taxon>Clostridium</taxon>
    </lineage>
</organism>
<dbReference type="Proteomes" id="UP000481872">
    <property type="component" value="Unassembled WGS sequence"/>
</dbReference>
<keyword evidence="5 7" id="KW-1133">Transmembrane helix</keyword>
<dbReference type="GO" id="GO:0004190">
    <property type="term" value="F:aspartic-type endopeptidase activity"/>
    <property type="evidence" value="ECO:0007669"/>
    <property type="project" value="InterPro"/>
</dbReference>
<evidence type="ECO:0000313" key="10">
    <source>
        <dbReference type="EMBL" id="NEU05839.1"/>
    </source>
</evidence>
<evidence type="ECO:0000259" key="9">
    <source>
        <dbReference type="Pfam" id="PF06750"/>
    </source>
</evidence>
<comment type="subcellular location">
    <subcellularLocation>
        <location evidence="1">Cell membrane</location>
        <topology evidence="1">Multi-pass membrane protein</topology>
    </subcellularLocation>
</comment>